<feature type="transmembrane region" description="Helical" evidence="1">
    <location>
        <begin position="294"/>
        <end position="314"/>
    </location>
</feature>
<feature type="transmembrane region" description="Helical" evidence="1">
    <location>
        <begin position="20"/>
        <end position="38"/>
    </location>
</feature>
<evidence type="ECO:0000313" key="2">
    <source>
        <dbReference type="EMBL" id="TFW71660.1"/>
    </source>
</evidence>
<sequence>MFFNNPQRVNPRSFVKTATILLGLFCLIFSTYIAIRYANQTPLDLFSFRQTQTALTAYWFVQDGFSFAYQTPVAGPPWSIPFEFPIYQYIVAVVSQIFNVSLTATGRVISFIFLVLCLFPIRAIIRSLKLPNSTFYIFVILFFSSPLYLYWGRSFMIETTAVFFTVLSIKYFIDVLKHERVVLSSVLFLIFSTLGILQKATTGLPVLMILSFVYLYFIAREVSSFRSLILNKKVLLGLIYFGIPLLIGGIWTIFTDQVKVNNSLGLEITSSALASWNWGTLSQRLSSTLYGGVIWKRVFIANLGGLFGLAILAIALCSDVKKTNKWIIAIAITMTLVPFFLFTNLHIVHEYYQTGNLIFIIFALAVSLGVLTEQYIDKRTLFLIFAILIAMCNYKYFSKHYLKVIKKDYNIHNSRDYAVSNVLKESMPQDKYFVAFGNDWSSSFSYLSERKSFTVPEWYKQYSDIAANPEKFIDEKSLGAIVACPPVKLPTLDILSDWATSNRSWKIGEVQGCYIAVPQQILSIKNQNIVTSDCHASVDIVEVENDANFLKVKGVASLVNARQLISEQIYITFRKENNDSIHFETLSIKQPVDSFYLSPMKKNDILFSSVINKASLNGTFDVGVLVAGKSKQEICKIKKQVVISNGTSQ</sequence>
<gene>
    <name evidence="2" type="ORF">C3Y98_06115</name>
</gene>
<feature type="transmembrane region" description="Helical" evidence="1">
    <location>
        <begin position="130"/>
        <end position="149"/>
    </location>
</feature>
<protein>
    <recommendedName>
        <fullName evidence="4">Glycosyltransferase RgtA/B/C/D-like domain-containing protein</fullName>
    </recommendedName>
</protein>
<feature type="transmembrane region" description="Helical" evidence="1">
    <location>
        <begin position="86"/>
        <end position="118"/>
    </location>
</feature>
<feature type="transmembrane region" description="Helical" evidence="1">
    <location>
        <begin position="351"/>
        <end position="371"/>
    </location>
</feature>
<keyword evidence="1" id="KW-1133">Transmembrane helix</keyword>
<reference evidence="2 3" key="1">
    <citation type="submission" date="2018-02" db="EMBL/GenBank/DDBJ databases">
        <title>A novel lanthanide dependent methylotroph, Methylotenera sp. La3113.</title>
        <authorList>
            <person name="Lv H."/>
            <person name="Tani A."/>
        </authorList>
    </citation>
    <scope>NUCLEOTIDE SEQUENCE [LARGE SCALE GENOMIC DNA]</scope>
    <source>
        <strain evidence="2 3">La3113</strain>
    </source>
</reference>
<feature type="transmembrane region" description="Helical" evidence="1">
    <location>
        <begin position="234"/>
        <end position="254"/>
    </location>
</feature>
<name>A0A4Y9VS63_9PROT</name>
<keyword evidence="1" id="KW-0472">Membrane</keyword>
<feature type="transmembrane region" description="Helical" evidence="1">
    <location>
        <begin position="380"/>
        <end position="397"/>
    </location>
</feature>
<evidence type="ECO:0000256" key="1">
    <source>
        <dbReference type="SAM" id="Phobius"/>
    </source>
</evidence>
<organism evidence="2 3">
    <name type="scientific">Methylotenera oryzisoli</name>
    <dbReference type="NCBI Taxonomy" id="2080758"/>
    <lineage>
        <taxon>Bacteria</taxon>
        <taxon>Pseudomonadati</taxon>
        <taxon>Pseudomonadota</taxon>
        <taxon>Betaproteobacteria</taxon>
        <taxon>Nitrosomonadales</taxon>
        <taxon>Methylophilaceae</taxon>
        <taxon>Methylotenera</taxon>
    </lineage>
</organism>
<dbReference type="AlphaFoldDB" id="A0A4Y9VS63"/>
<keyword evidence="3" id="KW-1185">Reference proteome</keyword>
<dbReference type="Proteomes" id="UP000297706">
    <property type="component" value="Unassembled WGS sequence"/>
</dbReference>
<evidence type="ECO:0008006" key="4">
    <source>
        <dbReference type="Google" id="ProtNLM"/>
    </source>
</evidence>
<proteinExistence type="predicted"/>
<feature type="transmembrane region" description="Helical" evidence="1">
    <location>
        <begin position="203"/>
        <end position="222"/>
    </location>
</feature>
<comment type="caution">
    <text evidence="2">The sequence shown here is derived from an EMBL/GenBank/DDBJ whole genome shotgun (WGS) entry which is preliminary data.</text>
</comment>
<dbReference type="EMBL" id="PQVH01000008">
    <property type="protein sequence ID" value="TFW71660.1"/>
    <property type="molecule type" value="Genomic_DNA"/>
</dbReference>
<keyword evidence="1" id="KW-0812">Transmembrane</keyword>
<accession>A0A4Y9VS63</accession>
<feature type="transmembrane region" description="Helical" evidence="1">
    <location>
        <begin position="180"/>
        <end position="197"/>
    </location>
</feature>
<feature type="transmembrane region" description="Helical" evidence="1">
    <location>
        <begin position="326"/>
        <end position="345"/>
    </location>
</feature>
<feature type="transmembrane region" description="Helical" evidence="1">
    <location>
        <begin position="155"/>
        <end position="173"/>
    </location>
</feature>
<evidence type="ECO:0000313" key="3">
    <source>
        <dbReference type="Proteomes" id="UP000297706"/>
    </source>
</evidence>